<dbReference type="GO" id="GO:0003677">
    <property type="term" value="F:DNA binding"/>
    <property type="evidence" value="ECO:0007669"/>
    <property type="project" value="InterPro"/>
</dbReference>
<dbReference type="Gene3D" id="1.10.150.320">
    <property type="entry name" value="Photosystem II 12 kDa extrinsic protein"/>
    <property type="match status" value="1"/>
</dbReference>
<dbReference type="GO" id="GO:0006281">
    <property type="term" value="P:DNA repair"/>
    <property type="evidence" value="ECO:0007669"/>
    <property type="project" value="InterPro"/>
</dbReference>
<reference evidence="3 4" key="1">
    <citation type="submission" date="2018-07" db="EMBL/GenBank/DDBJ databases">
        <title>Sequencing the genomes of 1000 actinobacteria strains.</title>
        <authorList>
            <person name="Klenk H.-P."/>
        </authorList>
    </citation>
    <scope>NUCLEOTIDE SEQUENCE [LARGE SCALE GENOMIC DNA]</scope>
    <source>
        <strain evidence="3 4">DSM 14442</strain>
    </source>
</reference>
<dbReference type="Gene3D" id="3.10.560.10">
    <property type="entry name" value="Outer membrane lipoprotein wza domain like"/>
    <property type="match status" value="1"/>
</dbReference>
<dbReference type="RefSeq" id="WP_115931332.1">
    <property type="nucleotide sequence ID" value="NZ_QREH01000001.1"/>
</dbReference>
<dbReference type="PANTHER" id="PTHR21180">
    <property type="entry name" value="ENDONUCLEASE/EXONUCLEASE/PHOSPHATASE FAMILY DOMAIN-CONTAINING PROTEIN 1"/>
    <property type="match status" value="1"/>
</dbReference>
<feature type="domain" description="Helix-hairpin-helix DNA-binding motif class 1" evidence="2">
    <location>
        <begin position="252"/>
        <end position="271"/>
    </location>
</feature>
<name>A0A3D9LBX6_9MICC</name>
<accession>A0A3D9LBX6</accession>
<organism evidence="3 4">
    <name type="scientific">Citricoccus muralis</name>
    <dbReference type="NCBI Taxonomy" id="169134"/>
    <lineage>
        <taxon>Bacteria</taxon>
        <taxon>Bacillati</taxon>
        <taxon>Actinomycetota</taxon>
        <taxon>Actinomycetes</taxon>
        <taxon>Micrococcales</taxon>
        <taxon>Micrococcaceae</taxon>
        <taxon>Citricoccus</taxon>
    </lineage>
</organism>
<dbReference type="Pfam" id="PF10531">
    <property type="entry name" value="SLBB"/>
    <property type="match status" value="1"/>
</dbReference>
<dbReference type="InterPro" id="IPR003583">
    <property type="entry name" value="Hlx-hairpin-Hlx_DNA-bd_motif"/>
</dbReference>
<feature type="region of interest" description="Disordered" evidence="1">
    <location>
        <begin position="182"/>
        <end position="206"/>
    </location>
</feature>
<comment type="caution">
    <text evidence="3">The sequence shown here is derived from an EMBL/GenBank/DDBJ whole genome shotgun (WGS) entry which is preliminary data.</text>
</comment>
<protein>
    <submittedName>
        <fullName evidence="3">Competence protein ComEA</fullName>
    </submittedName>
</protein>
<feature type="domain" description="Helix-hairpin-helix DNA-binding motif class 1" evidence="2">
    <location>
        <begin position="222"/>
        <end position="241"/>
    </location>
</feature>
<dbReference type="Proteomes" id="UP000256727">
    <property type="component" value="Unassembled WGS sequence"/>
</dbReference>
<feature type="compositionally biased region" description="Low complexity" evidence="1">
    <location>
        <begin position="90"/>
        <end position="99"/>
    </location>
</feature>
<dbReference type="SMART" id="SM00278">
    <property type="entry name" value="HhH1"/>
    <property type="match status" value="2"/>
</dbReference>
<gene>
    <name evidence="3" type="ORF">C8E99_0978</name>
</gene>
<dbReference type="InterPro" id="IPR019554">
    <property type="entry name" value="Soluble_ligand-bd"/>
</dbReference>
<feature type="region of interest" description="Disordered" evidence="1">
    <location>
        <begin position="1"/>
        <end position="25"/>
    </location>
</feature>
<dbReference type="GO" id="GO:0015628">
    <property type="term" value="P:protein secretion by the type II secretion system"/>
    <property type="evidence" value="ECO:0007669"/>
    <property type="project" value="TreeGrafter"/>
</dbReference>
<dbReference type="PANTHER" id="PTHR21180:SF32">
    <property type="entry name" value="ENDONUCLEASE_EXONUCLEASE_PHOSPHATASE FAMILY DOMAIN-CONTAINING PROTEIN 1"/>
    <property type="match status" value="1"/>
</dbReference>
<feature type="region of interest" description="Disordered" evidence="1">
    <location>
        <begin position="58"/>
        <end position="115"/>
    </location>
</feature>
<dbReference type="GO" id="GO:0015627">
    <property type="term" value="C:type II protein secretion system complex"/>
    <property type="evidence" value="ECO:0007669"/>
    <property type="project" value="TreeGrafter"/>
</dbReference>
<evidence type="ECO:0000259" key="2">
    <source>
        <dbReference type="SMART" id="SM00278"/>
    </source>
</evidence>
<sequence length="274" mass="26703">MGRHNHALSDPDEDDWEEPPPPAPLWRTRVVRSAVLLLAVVAGTWWAVGWLTSPAGPGGPGAPVAASVEDAPPRSADPAHPGPATGGASPGATAPPASGTEDRASSSGTDAGPAGTEETVTVHVAGEVQDPGLVALPAGARVDDALQAAGGPTGEAALDLLNLAAPAVDGSQILVPGPDGLAGGTTGADGAGGPLSEEGSYGGSGVGPEAAGAVNLNTADVSALEELPGIGPALAGRIVEHRDQVGPFGSLEDLDAVSGIGPAMMERLDGLVSW</sequence>
<dbReference type="Pfam" id="PF12836">
    <property type="entry name" value="HHH_3"/>
    <property type="match status" value="1"/>
</dbReference>
<dbReference type="AlphaFoldDB" id="A0A3D9LBX6"/>
<dbReference type="InterPro" id="IPR010994">
    <property type="entry name" value="RuvA_2-like"/>
</dbReference>
<keyword evidence="4" id="KW-1185">Reference proteome</keyword>
<feature type="compositionally biased region" description="Gly residues" evidence="1">
    <location>
        <begin position="182"/>
        <end position="193"/>
    </location>
</feature>
<evidence type="ECO:0000313" key="4">
    <source>
        <dbReference type="Proteomes" id="UP000256727"/>
    </source>
</evidence>
<dbReference type="EMBL" id="QREH01000001">
    <property type="protein sequence ID" value="REE03174.1"/>
    <property type="molecule type" value="Genomic_DNA"/>
</dbReference>
<dbReference type="SUPFAM" id="SSF47781">
    <property type="entry name" value="RuvA domain 2-like"/>
    <property type="match status" value="1"/>
</dbReference>
<dbReference type="OrthoDB" id="9758724at2"/>
<evidence type="ECO:0000313" key="3">
    <source>
        <dbReference type="EMBL" id="REE03174.1"/>
    </source>
</evidence>
<evidence type="ECO:0000256" key="1">
    <source>
        <dbReference type="SAM" id="MobiDB-lite"/>
    </source>
</evidence>
<proteinExistence type="predicted"/>
<dbReference type="InterPro" id="IPR051675">
    <property type="entry name" value="Endo/Exo/Phosphatase_dom_1"/>
</dbReference>